<dbReference type="AlphaFoldDB" id="A0A5B0GLK0"/>
<name>A0A5B0GLK0_9BURK</name>
<proteinExistence type="predicted"/>
<dbReference type="InterPro" id="IPR027417">
    <property type="entry name" value="P-loop_NTPase"/>
</dbReference>
<organism evidence="1 2">
    <name type="scientific">Paraburkholderia panacisoli</name>
    <dbReference type="NCBI Taxonomy" id="2603818"/>
    <lineage>
        <taxon>Bacteria</taxon>
        <taxon>Pseudomonadati</taxon>
        <taxon>Pseudomonadota</taxon>
        <taxon>Betaproteobacteria</taxon>
        <taxon>Burkholderiales</taxon>
        <taxon>Burkholderiaceae</taxon>
        <taxon>Paraburkholderia</taxon>
    </lineage>
</organism>
<sequence length="235" mass="25501">MTAVPLPEAIHPDLWRGNQLARAASRVVDCGDANLAAELPGGGWPRGALTDLLVQQTGCGELRLLRPALERLGSKPVALLHPPHELQPTAFAWWGLDPKNLMTVKAPKAADALWAAEQILRAGTCGALLFWQNHVRPESLRRLHLAAQASESLFFMLRPLATTREASPAPLRLAIRAAKGGVDIEFLKRRGPARDEPLFVPLTPSPILNVKRNATVDRRPSPVVVPRSVPAEVVA</sequence>
<dbReference type="PIRSF" id="PIRSF037290">
    <property type="entry name" value="UCP037290"/>
    <property type="match status" value="1"/>
</dbReference>
<comment type="caution">
    <text evidence="1">The sequence shown here is derived from an EMBL/GenBank/DDBJ whole genome shotgun (WGS) entry which is preliminary data.</text>
</comment>
<evidence type="ECO:0000313" key="1">
    <source>
        <dbReference type="EMBL" id="KAA1004354.1"/>
    </source>
</evidence>
<gene>
    <name evidence="1" type="primary">imuA</name>
    <name evidence="1" type="ORF">FVF58_32630</name>
</gene>
<dbReference type="RefSeq" id="WP_149673872.1">
    <property type="nucleotide sequence ID" value="NZ_VTUZ01000028.1"/>
</dbReference>
<dbReference type="EMBL" id="VTUZ01000028">
    <property type="protein sequence ID" value="KAA1004354.1"/>
    <property type="molecule type" value="Genomic_DNA"/>
</dbReference>
<accession>A0A5B0GLK0</accession>
<dbReference type="Gene3D" id="3.40.50.300">
    <property type="entry name" value="P-loop containing nucleotide triphosphate hydrolases"/>
    <property type="match status" value="1"/>
</dbReference>
<protein>
    <submittedName>
        <fullName evidence="1">Translesion DNA synthesis-associated protein ImuA</fullName>
    </submittedName>
</protein>
<dbReference type="NCBIfam" id="NF033429">
    <property type="entry name" value="ImuA_translesion"/>
    <property type="match status" value="1"/>
</dbReference>
<reference evidence="1 2" key="1">
    <citation type="submission" date="2019-08" db="EMBL/GenBank/DDBJ databases">
        <title>Paraburkholderia sp. DCY113.</title>
        <authorList>
            <person name="Kang J."/>
        </authorList>
    </citation>
    <scope>NUCLEOTIDE SEQUENCE [LARGE SCALE GENOMIC DNA]</scope>
    <source>
        <strain evidence="1 2">DCY113</strain>
    </source>
</reference>
<dbReference type="Proteomes" id="UP000325273">
    <property type="component" value="Unassembled WGS sequence"/>
</dbReference>
<dbReference type="InterPro" id="IPR017166">
    <property type="entry name" value="UCP037290"/>
</dbReference>
<dbReference type="InterPro" id="IPR047610">
    <property type="entry name" value="ImuA_translesion"/>
</dbReference>
<keyword evidence="2" id="KW-1185">Reference proteome</keyword>
<evidence type="ECO:0000313" key="2">
    <source>
        <dbReference type="Proteomes" id="UP000325273"/>
    </source>
</evidence>
<dbReference type="SUPFAM" id="SSF52540">
    <property type="entry name" value="P-loop containing nucleoside triphosphate hydrolases"/>
    <property type="match status" value="1"/>
</dbReference>